<dbReference type="InterPro" id="IPR005522">
    <property type="entry name" value="IPK"/>
</dbReference>
<evidence type="ECO:0000256" key="4">
    <source>
        <dbReference type="ARBA" id="ARBA00022777"/>
    </source>
</evidence>
<dbReference type="InterPro" id="IPR038286">
    <property type="entry name" value="IPK_sf"/>
</dbReference>
<name>A0A8B6GDY8_MYTGA</name>
<evidence type="ECO:0000256" key="5">
    <source>
        <dbReference type="ARBA" id="ARBA00022840"/>
    </source>
</evidence>
<comment type="caution">
    <text evidence="9">The sequence shown here is derived from an EMBL/GenBank/DDBJ whole genome shotgun (WGS) entry which is preliminary data.</text>
</comment>
<keyword evidence="3" id="KW-0547">Nucleotide-binding</keyword>
<sequence length="564" mass="64772">MSKFLNSPQLPPGTKPLPTQVAGHKYGDGKIGCLEVDDGTILKHVQRPPKGQRELDFYDEVFKSTDDNTLIELRPFVPEFHGVINGEKNGGVAKHQYLKLENLIKKLSKPCVLDIKMGRKTYDPEASPEKVALEIAKFPPVMQLGYQFSGMLKFDIDKNKMVKYDKYFCKKLTEKTMTVEGLGQHYVKSVVLVLFIYYLNYPLHGRSQVEMKTNSTFIKCAFQHKNVNKNHLALKLTMRLLPGTKPLSTQVGGHKYGDGHIGCLEVNDGTILKHIQCPPYGQRELDFYEEIFKSTDDKSLIELRSFVPEFHGVIPGETNNDVSKHQYLKLENLIKKLSKPCVLDVKMGRKTYDPEASPEKVASQIAKFPPALQLGYQFTGMLKFDIDKDKMVYYDKHFCRKFTVKTMKINGLGEFFRQGKHYRKDYILAVIDKLKSIETWFLNQKKYAFYASSLLFVYNASVDSSDTHDIVLCSEGKEEKLDSKENKTIDKESESDINKTDDRLSEEGIVETENMSCNHTNPERNFVDVRMIDFTHVFPSEERDENYIFGLQNLIKHLQSLLEM</sequence>
<keyword evidence="5" id="KW-0067">ATP-binding</keyword>
<dbReference type="GO" id="GO:0005737">
    <property type="term" value="C:cytoplasm"/>
    <property type="evidence" value="ECO:0007669"/>
    <property type="project" value="TreeGrafter"/>
</dbReference>
<dbReference type="GO" id="GO:0005524">
    <property type="term" value="F:ATP binding"/>
    <property type="evidence" value="ECO:0007669"/>
    <property type="project" value="UniProtKB-KW"/>
</dbReference>
<dbReference type="PANTHER" id="PTHR12400">
    <property type="entry name" value="INOSITOL POLYPHOSPHATE KINASE"/>
    <property type="match status" value="1"/>
</dbReference>
<evidence type="ECO:0000256" key="8">
    <source>
        <dbReference type="RuleBase" id="RU363090"/>
    </source>
</evidence>
<keyword evidence="2 8" id="KW-0808">Transferase</keyword>
<gene>
    <name evidence="9" type="ORF">MGAL_10B036918</name>
</gene>
<organism evidence="9 10">
    <name type="scientific">Mytilus galloprovincialis</name>
    <name type="common">Mediterranean mussel</name>
    <dbReference type="NCBI Taxonomy" id="29158"/>
    <lineage>
        <taxon>Eukaryota</taxon>
        <taxon>Metazoa</taxon>
        <taxon>Spiralia</taxon>
        <taxon>Lophotrochozoa</taxon>
        <taxon>Mollusca</taxon>
        <taxon>Bivalvia</taxon>
        <taxon>Autobranchia</taxon>
        <taxon>Pteriomorphia</taxon>
        <taxon>Mytilida</taxon>
        <taxon>Mytiloidea</taxon>
        <taxon>Mytilidae</taxon>
        <taxon>Mytilinae</taxon>
        <taxon>Mytilus</taxon>
    </lineage>
</organism>
<evidence type="ECO:0000256" key="7">
    <source>
        <dbReference type="ARBA" id="ARBA00036525"/>
    </source>
</evidence>
<comment type="catalytic activity">
    <reaction evidence="6">
        <text>1D-myo-inositol 1,4,5-trisphosphate + 2 ATP = 1D-myo-inositol 1,3,4,5,6-pentakisphosphate + 2 ADP + 2 H(+)</text>
        <dbReference type="Rhea" id="RHEA:32359"/>
        <dbReference type="ChEBI" id="CHEBI:15378"/>
        <dbReference type="ChEBI" id="CHEBI:30616"/>
        <dbReference type="ChEBI" id="CHEBI:57733"/>
        <dbReference type="ChEBI" id="CHEBI:203600"/>
        <dbReference type="ChEBI" id="CHEBI:456216"/>
        <dbReference type="EC" id="2.7.1.151"/>
    </reaction>
</comment>
<dbReference type="EMBL" id="UYJE01008281">
    <property type="protein sequence ID" value="VDI62632.1"/>
    <property type="molecule type" value="Genomic_DNA"/>
</dbReference>
<dbReference type="SUPFAM" id="SSF56104">
    <property type="entry name" value="SAICAR synthase-like"/>
    <property type="match status" value="2"/>
</dbReference>
<evidence type="ECO:0000313" key="10">
    <source>
        <dbReference type="Proteomes" id="UP000596742"/>
    </source>
</evidence>
<dbReference type="Pfam" id="PF03770">
    <property type="entry name" value="IPK"/>
    <property type="match status" value="2"/>
</dbReference>
<dbReference type="GO" id="GO:0008440">
    <property type="term" value="F:inositol-1,4,5-trisphosphate 3-kinase activity"/>
    <property type="evidence" value="ECO:0007669"/>
    <property type="project" value="TreeGrafter"/>
</dbReference>
<evidence type="ECO:0000256" key="3">
    <source>
        <dbReference type="ARBA" id="ARBA00022741"/>
    </source>
</evidence>
<comment type="similarity">
    <text evidence="1 8">Belongs to the inositol phosphokinase (IPK) family.</text>
</comment>
<keyword evidence="4 8" id="KW-0418">Kinase</keyword>
<accession>A0A8B6GDY8</accession>
<evidence type="ECO:0000256" key="2">
    <source>
        <dbReference type="ARBA" id="ARBA00022679"/>
    </source>
</evidence>
<dbReference type="EC" id="2.7.-.-" evidence="8"/>
<keyword evidence="10" id="KW-1185">Reference proteome</keyword>
<dbReference type="GO" id="GO:0032958">
    <property type="term" value="P:inositol phosphate biosynthetic process"/>
    <property type="evidence" value="ECO:0007669"/>
    <property type="project" value="InterPro"/>
</dbReference>
<dbReference type="PANTHER" id="PTHR12400:SF51">
    <property type="entry name" value="INOSITOL POLYPHOSPHATE MULTIKINASE"/>
    <property type="match status" value="1"/>
</dbReference>
<dbReference type="Gene3D" id="3.30.470.160">
    <property type="entry name" value="Inositol polyphosphate kinase"/>
    <property type="match status" value="2"/>
</dbReference>
<proteinExistence type="inferred from homology"/>
<dbReference type="Proteomes" id="UP000596742">
    <property type="component" value="Unassembled WGS sequence"/>
</dbReference>
<evidence type="ECO:0000256" key="6">
    <source>
        <dbReference type="ARBA" id="ARBA00036164"/>
    </source>
</evidence>
<dbReference type="GO" id="GO:0005634">
    <property type="term" value="C:nucleus"/>
    <property type="evidence" value="ECO:0007669"/>
    <property type="project" value="TreeGrafter"/>
</dbReference>
<reference evidence="9" key="1">
    <citation type="submission" date="2018-11" db="EMBL/GenBank/DDBJ databases">
        <authorList>
            <person name="Alioto T."/>
            <person name="Alioto T."/>
        </authorList>
    </citation>
    <scope>NUCLEOTIDE SEQUENCE</scope>
</reference>
<dbReference type="OrthoDB" id="338650at2759"/>
<evidence type="ECO:0000256" key="1">
    <source>
        <dbReference type="ARBA" id="ARBA00007374"/>
    </source>
</evidence>
<dbReference type="GO" id="GO:0051765">
    <property type="term" value="F:inositol tetrakisphosphate kinase activity"/>
    <property type="evidence" value="ECO:0007669"/>
    <property type="project" value="TreeGrafter"/>
</dbReference>
<evidence type="ECO:0000313" key="9">
    <source>
        <dbReference type="EMBL" id="VDI62632.1"/>
    </source>
</evidence>
<comment type="catalytic activity">
    <reaction evidence="7">
        <text>1D-myo-inositol 1,3,4,6-tetrakisphosphate + ATP = 1D-myo-inositol 1,3,4,5,6-pentakisphosphate + ADP + H(+)</text>
        <dbReference type="Rhea" id="RHEA:12717"/>
        <dbReference type="ChEBI" id="CHEBI:15378"/>
        <dbReference type="ChEBI" id="CHEBI:30616"/>
        <dbReference type="ChEBI" id="CHEBI:57660"/>
        <dbReference type="ChEBI" id="CHEBI:57733"/>
        <dbReference type="ChEBI" id="CHEBI:456216"/>
        <dbReference type="EC" id="2.7.1.140"/>
    </reaction>
</comment>
<protein>
    <recommendedName>
        <fullName evidence="8">Kinase</fullName>
        <ecNumber evidence="8">2.7.-.-</ecNumber>
    </recommendedName>
</protein>
<dbReference type="AlphaFoldDB" id="A0A8B6GDY8"/>